<evidence type="ECO:0000256" key="1">
    <source>
        <dbReference type="ARBA" id="ARBA00012344"/>
    </source>
</evidence>
<dbReference type="Pfam" id="PF04752">
    <property type="entry name" value="ChaC"/>
    <property type="match status" value="1"/>
</dbReference>
<proteinExistence type="predicted"/>
<dbReference type="RefSeq" id="WP_213753855.1">
    <property type="nucleotide sequence ID" value="NZ_JAHCQH010000012.1"/>
</dbReference>
<dbReference type="EC" id="4.3.2.7" evidence="1"/>
<dbReference type="InterPro" id="IPR013024">
    <property type="entry name" value="GGCT-like"/>
</dbReference>
<name>A0ABS5R442_9HYPH</name>
<keyword evidence="2" id="KW-0456">Lyase</keyword>
<dbReference type="SUPFAM" id="SSF110857">
    <property type="entry name" value="Gamma-glutamyl cyclotransferase-like"/>
    <property type="match status" value="1"/>
</dbReference>
<evidence type="ECO:0000313" key="3">
    <source>
        <dbReference type="EMBL" id="MBS9475997.1"/>
    </source>
</evidence>
<dbReference type="CDD" id="cd06661">
    <property type="entry name" value="GGCT_like"/>
    <property type="match status" value="1"/>
</dbReference>
<dbReference type="PANTHER" id="PTHR12192:SF2">
    <property type="entry name" value="GLUTATHIONE-SPECIFIC GAMMA-GLUTAMYLCYCLOTRANSFERASE 2"/>
    <property type="match status" value="1"/>
</dbReference>
<organism evidence="3 4">
    <name type="scientific">Ancylobacter radicis</name>
    <dbReference type="NCBI Taxonomy" id="2836179"/>
    <lineage>
        <taxon>Bacteria</taxon>
        <taxon>Pseudomonadati</taxon>
        <taxon>Pseudomonadota</taxon>
        <taxon>Alphaproteobacteria</taxon>
        <taxon>Hyphomicrobiales</taxon>
        <taxon>Xanthobacteraceae</taxon>
        <taxon>Ancylobacter</taxon>
    </lineage>
</organism>
<dbReference type="Proteomes" id="UP001166585">
    <property type="component" value="Unassembled WGS sequence"/>
</dbReference>
<dbReference type="Gene3D" id="3.10.490.10">
    <property type="entry name" value="Gamma-glutamyl cyclotransferase-like"/>
    <property type="match status" value="1"/>
</dbReference>
<dbReference type="InterPro" id="IPR036568">
    <property type="entry name" value="GGCT-like_sf"/>
</dbReference>
<dbReference type="EMBL" id="JAHCQH010000012">
    <property type="protein sequence ID" value="MBS9475997.1"/>
    <property type="molecule type" value="Genomic_DNA"/>
</dbReference>
<gene>
    <name evidence="3" type="ORF">KIP89_02635</name>
</gene>
<keyword evidence="4" id="KW-1185">Reference proteome</keyword>
<comment type="caution">
    <text evidence="3">The sequence shown here is derived from an EMBL/GenBank/DDBJ whole genome shotgun (WGS) entry which is preliminary data.</text>
</comment>
<evidence type="ECO:0000313" key="4">
    <source>
        <dbReference type="Proteomes" id="UP001166585"/>
    </source>
</evidence>
<dbReference type="InterPro" id="IPR006840">
    <property type="entry name" value="ChaC"/>
</dbReference>
<sequence>MSASSPADELWVFGYGSLMWNPGFAFEERVPGKLIGAHRSFCVKSVHWRGTPEKPGLVLGLDQGGACIGIAFRIAPERAEHTLAYLREREQVTNIYREGVRRVWLRDGSQRAVRAVTFLVDRGHAQYAGALAREERLHLIRQGHGVGGPNIDYVTATAGHLAELGIEDRELRWLVERL</sequence>
<dbReference type="PANTHER" id="PTHR12192">
    <property type="entry name" value="CATION TRANSPORT PROTEIN CHAC-RELATED"/>
    <property type="match status" value="1"/>
</dbReference>
<accession>A0ABS5R442</accession>
<evidence type="ECO:0000256" key="2">
    <source>
        <dbReference type="ARBA" id="ARBA00023239"/>
    </source>
</evidence>
<reference evidence="3" key="1">
    <citation type="submission" date="2021-05" db="EMBL/GenBank/DDBJ databases">
        <authorList>
            <person name="Sun Q."/>
            <person name="Inoue M."/>
        </authorList>
    </citation>
    <scope>NUCLEOTIDE SEQUENCE</scope>
    <source>
        <strain evidence="3">VKM B-3255</strain>
    </source>
</reference>
<protein>
    <recommendedName>
        <fullName evidence="1">glutathione-specific gamma-glutamylcyclotransferase</fullName>
        <ecNumber evidence="1">4.3.2.7</ecNumber>
    </recommendedName>
</protein>